<dbReference type="OrthoDB" id="2384430at2759"/>
<organism evidence="1 2">
    <name type="scientific">Adiantum capillus-veneris</name>
    <name type="common">Maidenhair fern</name>
    <dbReference type="NCBI Taxonomy" id="13818"/>
    <lineage>
        <taxon>Eukaryota</taxon>
        <taxon>Viridiplantae</taxon>
        <taxon>Streptophyta</taxon>
        <taxon>Embryophyta</taxon>
        <taxon>Tracheophyta</taxon>
        <taxon>Polypodiopsida</taxon>
        <taxon>Polypodiidae</taxon>
        <taxon>Polypodiales</taxon>
        <taxon>Pteridineae</taxon>
        <taxon>Pteridaceae</taxon>
        <taxon>Vittarioideae</taxon>
        <taxon>Adiantum</taxon>
    </lineage>
</organism>
<name>A0A9D4UF68_ADICA</name>
<gene>
    <name evidence="1" type="ORF">GOP47_0017359</name>
</gene>
<dbReference type="PANTHER" id="PTHR36792:SF5">
    <property type="entry name" value="SEL1 REPEAT PROTEIN"/>
    <property type="match status" value="1"/>
</dbReference>
<dbReference type="Proteomes" id="UP000886520">
    <property type="component" value="Chromosome 17"/>
</dbReference>
<protein>
    <submittedName>
        <fullName evidence="1">Uncharacterized protein</fullName>
    </submittedName>
</protein>
<keyword evidence="2" id="KW-1185">Reference proteome</keyword>
<dbReference type="PANTHER" id="PTHR36792">
    <property type="entry name" value="EXPRESSED PROTEIN"/>
    <property type="match status" value="1"/>
</dbReference>
<dbReference type="AlphaFoldDB" id="A0A9D4UF68"/>
<comment type="caution">
    <text evidence="1">The sequence shown here is derived from an EMBL/GenBank/DDBJ whole genome shotgun (WGS) entry which is preliminary data.</text>
</comment>
<dbReference type="EMBL" id="JABFUD020000017">
    <property type="protein sequence ID" value="KAI5066831.1"/>
    <property type="molecule type" value="Genomic_DNA"/>
</dbReference>
<dbReference type="InterPro" id="IPR011990">
    <property type="entry name" value="TPR-like_helical_dom_sf"/>
</dbReference>
<evidence type="ECO:0000313" key="2">
    <source>
        <dbReference type="Proteomes" id="UP000886520"/>
    </source>
</evidence>
<accession>A0A9D4UF68</accession>
<reference evidence="1" key="1">
    <citation type="submission" date="2021-01" db="EMBL/GenBank/DDBJ databases">
        <title>Adiantum capillus-veneris genome.</title>
        <authorList>
            <person name="Fang Y."/>
            <person name="Liao Q."/>
        </authorList>
    </citation>
    <scope>NUCLEOTIDE SEQUENCE</scope>
    <source>
        <strain evidence="1">H3</strain>
        <tissue evidence="1">Leaf</tissue>
    </source>
</reference>
<evidence type="ECO:0000313" key="1">
    <source>
        <dbReference type="EMBL" id="KAI5066831.1"/>
    </source>
</evidence>
<proteinExistence type="predicted"/>
<dbReference type="Gene3D" id="1.25.40.10">
    <property type="entry name" value="Tetratricopeptide repeat domain"/>
    <property type="match status" value="1"/>
</dbReference>
<sequence>MGVSIHFSSYCLCLNCRVSSKAFNYSTSCQPSLEGDISNGEVHEESQMQQAGLVKEHVERSREELISKTRLVQNMQSHLKPDQEEHLKQFPLKVVVQSCVKRWFKEHLRNAEKGDSGAQVMVGQMISHGYGVPKDVLKGKAWIKRGHSRQSQIKELCEKKRSEEEELYFM</sequence>